<reference evidence="3" key="1">
    <citation type="journal article" date="2016" name="Nature">
        <title>Genome evolution in the allotetraploid frog Xenopus laevis.</title>
        <authorList>
            <person name="Session A.M."/>
            <person name="Uno Y."/>
            <person name="Kwon T."/>
            <person name="Chapman J.A."/>
            <person name="Toyoda A."/>
            <person name="Takahashi S."/>
            <person name="Fukui A."/>
            <person name="Hikosaka A."/>
            <person name="Suzuki A."/>
            <person name="Kondo M."/>
            <person name="van Heeringen S.J."/>
            <person name="Quigley I."/>
            <person name="Heinz S."/>
            <person name="Ogino H."/>
            <person name="Ochi H."/>
            <person name="Hellsten U."/>
            <person name="Lyons J.B."/>
            <person name="Simakov O."/>
            <person name="Putnam N."/>
            <person name="Stites J."/>
            <person name="Kuroki Y."/>
            <person name="Tanaka T."/>
            <person name="Michiue T."/>
            <person name="Watanabe M."/>
            <person name="Bogdanovic O."/>
            <person name="Lister R."/>
            <person name="Georgiou G."/>
            <person name="Paranjpe S.S."/>
            <person name="van Kruijsbergen I."/>
            <person name="Shu S."/>
            <person name="Carlson J."/>
            <person name="Kinoshita T."/>
            <person name="Ohta Y."/>
            <person name="Mawaribuchi S."/>
            <person name="Jenkins J."/>
            <person name="Grimwood J."/>
            <person name="Schmutz J."/>
            <person name="Mitros T."/>
            <person name="Mozaffari S.V."/>
            <person name="Suzuki Y."/>
            <person name="Haramoto Y."/>
            <person name="Yamamoto T.S."/>
            <person name="Takagi C."/>
            <person name="Heald R."/>
            <person name="Miller K."/>
            <person name="Haudenschild C."/>
            <person name="Kitzman J."/>
            <person name="Nakayama T."/>
            <person name="Izutsu Y."/>
            <person name="Robert J."/>
            <person name="Fortriede J."/>
            <person name="Burns K."/>
            <person name="Lotay V."/>
            <person name="Karimi K."/>
            <person name="Yasuoka Y."/>
            <person name="Dichmann D.S."/>
            <person name="Flajnik M.F."/>
            <person name="Houston D.W."/>
            <person name="Shendure J."/>
            <person name="DuPasquier L."/>
            <person name="Vize P.D."/>
            <person name="Zorn A.M."/>
            <person name="Ito M."/>
            <person name="Marcotte E.M."/>
            <person name="Wallingford J.B."/>
            <person name="Ito Y."/>
            <person name="Asashima M."/>
            <person name="Ueno N."/>
            <person name="Matsuda Y."/>
            <person name="Veenstra G.J."/>
            <person name="Fujiyama A."/>
            <person name="Harland R.M."/>
            <person name="Taira M."/>
            <person name="Rokhsar D.S."/>
        </authorList>
    </citation>
    <scope>NUCLEOTIDE SEQUENCE [LARGE SCALE GENOMIC DNA]</scope>
    <source>
        <strain evidence="3">J</strain>
    </source>
</reference>
<evidence type="ECO:0000256" key="1">
    <source>
        <dbReference type="SAM" id="MobiDB-lite"/>
    </source>
</evidence>
<sequence length="116" mass="13810">MKEQEKEIDIKDSIKEKESQQVPMEAEKKPEDKLQKKDKQSHNEECEKEKEQFTIDKVKKAEEEEEKKICETKTGDKKRISFFKFGKNRKKDRCSGKNVKRGSLWTEHKRGQIVPL</sequence>
<protein>
    <submittedName>
        <fullName evidence="2">Uncharacterized protein</fullName>
    </submittedName>
</protein>
<gene>
    <name evidence="2" type="ORF">XELAEV_18016825mg</name>
</gene>
<dbReference type="EMBL" id="CM004470">
    <property type="protein sequence ID" value="OCT88199.1"/>
    <property type="molecule type" value="Genomic_DNA"/>
</dbReference>
<feature type="region of interest" description="Disordered" evidence="1">
    <location>
        <begin position="1"/>
        <end position="50"/>
    </location>
</feature>
<name>A0A974DA25_XENLA</name>
<organism evidence="2 3">
    <name type="scientific">Xenopus laevis</name>
    <name type="common">African clawed frog</name>
    <dbReference type="NCBI Taxonomy" id="8355"/>
    <lineage>
        <taxon>Eukaryota</taxon>
        <taxon>Metazoa</taxon>
        <taxon>Chordata</taxon>
        <taxon>Craniata</taxon>
        <taxon>Vertebrata</taxon>
        <taxon>Euteleostomi</taxon>
        <taxon>Amphibia</taxon>
        <taxon>Batrachia</taxon>
        <taxon>Anura</taxon>
        <taxon>Pipoidea</taxon>
        <taxon>Pipidae</taxon>
        <taxon>Xenopodinae</taxon>
        <taxon>Xenopus</taxon>
        <taxon>Xenopus</taxon>
    </lineage>
</organism>
<dbReference type="Proteomes" id="UP000694892">
    <property type="component" value="Chromosome 3L"/>
</dbReference>
<evidence type="ECO:0000313" key="3">
    <source>
        <dbReference type="Proteomes" id="UP000694892"/>
    </source>
</evidence>
<accession>A0A974DA25</accession>
<evidence type="ECO:0000313" key="2">
    <source>
        <dbReference type="EMBL" id="OCT88199.1"/>
    </source>
</evidence>
<dbReference type="AlphaFoldDB" id="A0A974DA25"/>
<proteinExistence type="predicted"/>